<evidence type="ECO:0000256" key="7">
    <source>
        <dbReference type="ARBA" id="ARBA00022737"/>
    </source>
</evidence>
<evidence type="ECO:0000256" key="16">
    <source>
        <dbReference type="RuleBase" id="RU003318"/>
    </source>
</evidence>
<dbReference type="GO" id="GO:0016339">
    <property type="term" value="P:calcium-dependent cell-cell adhesion via plasma membrane cell adhesion molecules"/>
    <property type="evidence" value="ECO:0007669"/>
    <property type="project" value="TreeGrafter"/>
</dbReference>
<dbReference type="AlphaFoldDB" id="A0A673MM09"/>
<dbReference type="GO" id="GO:0005509">
    <property type="term" value="F:calcium ion binding"/>
    <property type="evidence" value="ECO:0007669"/>
    <property type="project" value="UniProtKB-UniRule"/>
</dbReference>
<feature type="domain" description="Cadherin" evidence="19">
    <location>
        <begin position="100"/>
        <end position="180"/>
    </location>
</feature>
<keyword evidence="12" id="KW-0325">Glycoprotein</keyword>
<evidence type="ECO:0000256" key="10">
    <source>
        <dbReference type="ARBA" id="ARBA00022989"/>
    </source>
</evidence>
<dbReference type="GO" id="GO:0007043">
    <property type="term" value="P:cell-cell junction assembly"/>
    <property type="evidence" value="ECO:0007669"/>
    <property type="project" value="TreeGrafter"/>
</dbReference>
<dbReference type="GO" id="GO:0005912">
    <property type="term" value="C:adherens junction"/>
    <property type="evidence" value="ECO:0007669"/>
    <property type="project" value="TreeGrafter"/>
</dbReference>
<dbReference type="GO" id="GO:0045296">
    <property type="term" value="F:cadherin binding"/>
    <property type="evidence" value="ECO:0007669"/>
    <property type="project" value="TreeGrafter"/>
</dbReference>
<keyword evidence="11 17" id="KW-0472">Membrane</keyword>
<dbReference type="CDD" id="cd11304">
    <property type="entry name" value="Cadherin_repeat"/>
    <property type="match status" value="5"/>
</dbReference>
<evidence type="ECO:0000256" key="17">
    <source>
        <dbReference type="SAM" id="Phobius"/>
    </source>
</evidence>
<dbReference type="GO" id="GO:0034332">
    <property type="term" value="P:adherens junction organization"/>
    <property type="evidence" value="ECO:0007669"/>
    <property type="project" value="TreeGrafter"/>
</dbReference>
<reference evidence="20" key="1">
    <citation type="submission" date="2025-08" db="UniProtKB">
        <authorList>
            <consortium name="Ensembl"/>
        </authorList>
    </citation>
    <scope>IDENTIFICATION</scope>
</reference>
<evidence type="ECO:0000256" key="12">
    <source>
        <dbReference type="ARBA" id="ARBA00023180"/>
    </source>
</evidence>
<keyword evidence="3" id="KW-0165">Cleavage on pair of basic residues</keyword>
<dbReference type="GO" id="GO:0000902">
    <property type="term" value="P:cell morphogenesis"/>
    <property type="evidence" value="ECO:0007669"/>
    <property type="project" value="TreeGrafter"/>
</dbReference>
<dbReference type="GO" id="GO:0008013">
    <property type="term" value="F:beta-catenin binding"/>
    <property type="evidence" value="ECO:0007669"/>
    <property type="project" value="TreeGrafter"/>
</dbReference>
<feature type="domain" description="Cadherin" evidence="19">
    <location>
        <begin position="510"/>
        <end position="627"/>
    </location>
</feature>
<dbReference type="Pfam" id="PF01049">
    <property type="entry name" value="CADH_Y-type_LIR"/>
    <property type="match status" value="1"/>
</dbReference>
<feature type="domain" description="Cadherin" evidence="19">
    <location>
        <begin position="406"/>
        <end position="510"/>
    </location>
</feature>
<feature type="signal peptide" evidence="18">
    <location>
        <begin position="1"/>
        <end position="45"/>
    </location>
</feature>
<evidence type="ECO:0000256" key="3">
    <source>
        <dbReference type="ARBA" id="ARBA00022685"/>
    </source>
</evidence>
<dbReference type="GO" id="GO:0016342">
    <property type="term" value="C:catenin complex"/>
    <property type="evidence" value="ECO:0007669"/>
    <property type="project" value="TreeGrafter"/>
</dbReference>
<dbReference type="InterPro" id="IPR015919">
    <property type="entry name" value="Cadherin-like_sf"/>
</dbReference>
<name>A0A673MM09_9TELE</name>
<proteinExistence type="predicted"/>
<evidence type="ECO:0000256" key="14">
    <source>
        <dbReference type="ARBA" id="ARBA00069586"/>
    </source>
</evidence>
<evidence type="ECO:0000256" key="6">
    <source>
        <dbReference type="ARBA" id="ARBA00022729"/>
    </source>
</evidence>
<dbReference type="PRINTS" id="PR00205">
    <property type="entry name" value="CADHERIN"/>
</dbReference>
<evidence type="ECO:0000256" key="13">
    <source>
        <dbReference type="ARBA" id="ARBA00037319"/>
    </source>
</evidence>
<dbReference type="FunFam" id="2.60.40.60:FF:000014">
    <property type="entry name" value="Cadherin 8"/>
    <property type="match status" value="1"/>
</dbReference>
<protein>
    <recommendedName>
        <fullName evidence="14">Cadherin-10</fullName>
    </recommendedName>
</protein>
<dbReference type="GO" id="GO:0099560">
    <property type="term" value="P:synaptic membrane adhesion"/>
    <property type="evidence" value="ECO:0007669"/>
    <property type="project" value="TreeGrafter"/>
</dbReference>
<dbReference type="Ensembl" id="ENSSRHT00000093842.1">
    <property type="protein sequence ID" value="ENSSRHP00000091372.1"/>
    <property type="gene ID" value="ENSSRHG00000044917.1"/>
</dbReference>
<keyword evidence="4 16" id="KW-0812">Transmembrane</keyword>
<feature type="domain" description="Cadherin" evidence="19">
    <location>
        <begin position="292"/>
        <end position="405"/>
    </location>
</feature>
<evidence type="ECO:0000256" key="15">
    <source>
        <dbReference type="PROSITE-ProRule" id="PRU00043"/>
    </source>
</evidence>
<dbReference type="PROSITE" id="PS50268">
    <property type="entry name" value="CADHERIN_2"/>
    <property type="match status" value="5"/>
</dbReference>
<evidence type="ECO:0000256" key="5">
    <source>
        <dbReference type="ARBA" id="ARBA00022723"/>
    </source>
</evidence>
<comment type="function">
    <text evidence="13">Cadherins are calcium-dependent cell adhesion proteins. They preferentially interact with themselves in a homophilic manner in connecting cells; cadherins may thus contribute to the sorting of heterogeneous cell types.</text>
</comment>
<dbReference type="GO" id="GO:0002009">
    <property type="term" value="P:morphogenesis of an epithelium"/>
    <property type="evidence" value="ECO:0007669"/>
    <property type="project" value="UniProtKB-ARBA"/>
</dbReference>
<feature type="chain" id="PRO_5025572833" description="Cadherin-10" evidence="18">
    <location>
        <begin position="46"/>
        <end position="817"/>
    </location>
</feature>
<dbReference type="InterPro" id="IPR027397">
    <property type="entry name" value="Catenin-bd_sf"/>
</dbReference>
<dbReference type="PROSITE" id="PS00232">
    <property type="entry name" value="CADHERIN_1"/>
    <property type="match status" value="2"/>
</dbReference>
<dbReference type="GO" id="GO:0007156">
    <property type="term" value="P:homophilic cell adhesion via plasma membrane adhesion molecules"/>
    <property type="evidence" value="ECO:0007669"/>
    <property type="project" value="InterPro"/>
</dbReference>
<evidence type="ECO:0000259" key="19">
    <source>
        <dbReference type="PROSITE" id="PS50268"/>
    </source>
</evidence>
<keyword evidence="5" id="KW-0479">Metal-binding</keyword>
<evidence type="ECO:0000256" key="4">
    <source>
        <dbReference type="ARBA" id="ARBA00022692"/>
    </source>
</evidence>
<dbReference type="Pfam" id="PF00028">
    <property type="entry name" value="Cadherin"/>
    <property type="match status" value="5"/>
</dbReference>
<keyword evidence="7" id="KW-0677">Repeat</keyword>
<dbReference type="FunFam" id="2.60.40.60:FF:000017">
    <property type="entry name" value="Cadherin 24"/>
    <property type="match status" value="1"/>
</dbReference>
<feature type="transmembrane region" description="Helical" evidence="17">
    <location>
        <begin position="637"/>
        <end position="658"/>
    </location>
</feature>
<feature type="domain" description="Cadherin" evidence="19">
    <location>
        <begin position="181"/>
        <end position="291"/>
    </location>
</feature>
<evidence type="ECO:0000313" key="20">
    <source>
        <dbReference type="Ensembl" id="ENSSRHP00000091372.1"/>
    </source>
</evidence>
<sequence>WLSAVWQSFQRGPRSRPRLTRFLSLPLPTWIVLLLWACAHQSVNAVALSRGPVRRKTKEIEGRQDKDLLRRSKRGWMWRQFFLQEEYTGTEHQYIGKLHSDMDKGDGTVMYVLAGDGAGTIFVIDSNSGDLHATRSLDREEKPFYTLRAQVVNKKTGLPLEPETEFTVKLHDINDNEPKFDKEVYTASVPERSHIGTYVTQVTAQDADDEMFGYSAKLSYSISQGHPYFSVEPNTGIIRTALGPSDMDREQREHYQVVIEAKDMAGQKGGLTGTTTVNISLTDVNDNPPRFMQSIYQFSVPEITKVGSSVGRIRAVDADVSRNAEMDYTVVGGDGLDVFDVSTDRNTQEGILSLKKPLDYEKKKSYTLQIQVQNTHPDPRFLSSDAKDMATIRVSVEDVDEPPQFEKISYILEVKEDAAVGTVIGSVSAVDPDIRRSPVKYSIDRHTDVDRVFGVYAGNGSIFLQRPLDREEFAWHNISVIATEFNNPEQTSRVPVYIRVLDVNDNPPMLASFYETFVCENAKAGQKIQTISAVDPDDPVGGHRFLFSLAPESSVRANFSVRDNGDNTAGIFTRRTGFGRMHKSTHLVSVVISDGHYPMQTSTGTLTIRVCTCDRNGNMEMCNAEALTSSAGLSTGALVAILLCILILLLIVVLFAALKRQKKKEPLIISKEDVRDNVVSYNDEGGGEEDTQAFDIGALRHPEVMEESKLRRDILPSESLYPPPPLRRTLVPSRENADVRDFINQRVQENDGNPTAPPYDSLATYAYEGNGSVAESLSSLGSVSSEGEQDYNYLSEWGPRFRKLADMYGGEDSDWDS</sequence>
<keyword evidence="6 18" id="KW-0732">Signal</keyword>
<evidence type="ECO:0000313" key="21">
    <source>
        <dbReference type="Proteomes" id="UP000472270"/>
    </source>
</evidence>
<evidence type="ECO:0000256" key="18">
    <source>
        <dbReference type="SAM" id="SignalP"/>
    </source>
</evidence>
<dbReference type="InterPro" id="IPR000233">
    <property type="entry name" value="Cadherin_Y-type_LIR"/>
</dbReference>
<dbReference type="FunFam" id="2.60.40.60:FF:000012">
    <property type="entry name" value="Cadherin 24"/>
    <property type="match status" value="1"/>
</dbReference>
<dbReference type="PANTHER" id="PTHR24027">
    <property type="entry name" value="CADHERIN-23"/>
    <property type="match status" value="1"/>
</dbReference>
<dbReference type="FunFam" id="4.10.900.10:FF:000006">
    <property type="entry name" value="Cadherin-9 preproprotein"/>
    <property type="match status" value="1"/>
</dbReference>
<evidence type="ECO:0000256" key="2">
    <source>
        <dbReference type="ARBA" id="ARBA00022475"/>
    </source>
</evidence>
<dbReference type="GO" id="GO:0016477">
    <property type="term" value="P:cell migration"/>
    <property type="evidence" value="ECO:0007669"/>
    <property type="project" value="TreeGrafter"/>
</dbReference>
<keyword evidence="21" id="KW-1185">Reference proteome</keyword>
<dbReference type="InterPro" id="IPR002126">
    <property type="entry name" value="Cadherin-like_dom"/>
</dbReference>
<comment type="subcellular location">
    <subcellularLocation>
        <location evidence="1 16">Cell membrane</location>
        <topology evidence="1 16">Single-pass type I membrane protein</topology>
    </subcellularLocation>
</comment>
<dbReference type="GO" id="GO:0044331">
    <property type="term" value="P:cell-cell adhesion mediated by cadherin"/>
    <property type="evidence" value="ECO:0007669"/>
    <property type="project" value="TreeGrafter"/>
</dbReference>
<dbReference type="FunFam" id="2.60.40.60:FF:000008">
    <property type="entry name" value="Cadherin 24"/>
    <property type="match status" value="1"/>
</dbReference>
<dbReference type="InterPro" id="IPR039808">
    <property type="entry name" value="Cadherin"/>
</dbReference>
<keyword evidence="8 15" id="KW-0106">Calcium</keyword>
<evidence type="ECO:0000256" key="9">
    <source>
        <dbReference type="ARBA" id="ARBA00022889"/>
    </source>
</evidence>
<evidence type="ECO:0000256" key="8">
    <source>
        <dbReference type="ARBA" id="ARBA00022837"/>
    </source>
</evidence>
<dbReference type="InterPro" id="IPR020894">
    <property type="entry name" value="Cadherin_CS"/>
</dbReference>
<dbReference type="SMART" id="SM00112">
    <property type="entry name" value="CA"/>
    <property type="match status" value="5"/>
</dbReference>
<accession>A0A673MM09</accession>
<keyword evidence="9 16" id="KW-0130">Cell adhesion</keyword>
<dbReference type="Gene3D" id="4.10.900.10">
    <property type="entry name" value="TCF3-CBD (Catenin binding domain)"/>
    <property type="match status" value="1"/>
</dbReference>
<dbReference type="SUPFAM" id="SSF49313">
    <property type="entry name" value="Cadherin-like"/>
    <property type="match status" value="5"/>
</dbReference>
<dbReference type="Proteomes" id="UP000472270">
    <property type="component" value="Unassembled WGS sequence"/>
</dbReference>
<keyword evidence="10 17" id="KW-1133">Transmembrane helix</keyword>
<evidence type="ECO:0000256" key="1">
    <source>
        <dbReference type="ARBA" id="ARBA00004251"/>
    </source>
</evidence>
<reference evidence="20" key="2">
    <citation type="submission" date="2025-09" db="UniProtKB">
        <authorList>
            <consortium name="Ensembl"/>
        </authorList>
    </citation>
    <scope>IDENTIFICATION</scope>
</reference>
<dbReference type="PANTHER" id="PTHR24027:SF428">
    <property type="entry name" value="CADHERIN 6"/>
    <property type="match status" value="1"/>
</dbReference>
<dbReference type="Gene3D" id="2.60.40.60">
    <property type="entry name" value="Cadherins"/>
    <property type="match status" value="5"/>
</dbReference>
<evidence type="ECO:0000256" key="11">
    <source>
        <dbReference type="ARBA" id="ARBA00023136"/>
    </source>
</evidence>
<organism evidence="20 21">
    <name type="scientific">Sinocyclocheilus rhinocerous</name>
    <dbReference type="NCBI Taxonomy" id="307959"/>
    <lineage>
        <taxon>Eukaryota</taxon>
        <taxon>Metazoa</taxon>
        <taxon>Chordata</taxon>
        <taxon>Craniata</taxon>
        <taxon>Vertebrata</taxon>
        <taxon>Euteleostomi</taxon>
        <taxon>Actinopterygii</taxon>
        <taxon>Neopterygii</taxon>
        <taxon>Teleostei</taxon>
        <taxon>Ostariophysi</taxon>
        <taxon>Cypriniformes</taxon>
        <taxon>Cyprinidae</taxon>
        <taxon>Cyprininae</taxon>
        <taxon>Sinocyclocheilus</taxon>
    </lineage>
</organism>
<gene>
    <name evidence="20" type="primary">LOC107728946</name>
</gene>
<dbReference type="FunFam" id="2.60.40.60:FF:000009">
    <property type="entry name" value="Cadherin 24"/>
    <property type="match status" value="1"/>
</dbReference>
<keyword evidence="2" id="KW-1003">Cell membrane</keyword>